<dbReference type="FunFam" id="2.70.170.10:FF:000028">
    <property type="entry name" value="AcetylCholine Receptor"/>
    <property type="match status" value="1"/>
</dbReference>
<dbReference type="GeneID" id="111123683"/>
<dbReference type="Gene3D" id="2.70.170.10">
    <property type="entry name" value="Neurotransmitter-gated ion-channel ligand-binding domain"/>
    <property type="match status" value="1"/>
</dbReference>
<dbReference type="InterPro" id="IPR036734">
    <property type="entry name" value="Neur_chan_lig-bd_sf"/>
</dbReference>
<evidence type="ECO:0000259" key="7">
    <source>
        <dbReference type="Pfam" id="PF02931"/>
    </source>
</evidence>
<feature type="transmembrane region" description="Helical" evidence="5">
    <location>
        <begin position="230"/>
        <end position="253"/>
    </location>
</feature>
<comment type="subcellular location">
    <subcellularLocation>
        <location evidence="1">Membrane</location>
        <topology evidence="1">Multi-pass membrane protein</topology>
    </subcellularLocation>
</comment>
<dbReference type="SUPFAM" id="SSF63712">
    <property type="entry name" value="Nicotinic receptor ligand binding domain-like"/>
    <property type="match status" value="1"/>
</dbReference>
<dbReference type="PRINTS" id="PR00252">
    <property type="entry name" value="NRIONCHANNEL"/>
</dbReference>
<protein>
    <submittedName>
        <fullName evidence="10">Acetylcholine receptor subunit alpha-type acr-16-like</fullName>
    </submittedName>
</protein>
<keyword evidence="9" id="KW-1185">Reference proteome</keyword>
<keyword evidence="2 5" id="KW-0812">Transmembrane</keyword>
<dbReference type="RefSeq" id="XP_022321893.1">
    <property type="nucleotide sequence ID" value="XM_022466185.1"/>
</dbReference>
<evidence type="ECO:0000256" key="6">
    <source>
        <dbReference type="SAM" id="SignalP"/>
    </source>
</evidence>
<evidence type="ECO:0000256" key="1">
    <source>
        <dbReference type="ARBA" id="ARBA00004141"/>
    </source>
</evidence>
<evidence type="ECO:0000256" key="3">
    <source>
        <dbReference type="ARBA" id="ARBA00022989"/>
    </source>
</evidence>
<feature type="transmembrane region" description="Helical" evidence="5">
    <location>
        <begin position="297"/>
        <end position="317"/>
    </location>
</feature>
<dbReference type="CDD" id="cd18989">
    <property type="entry name" value="LGIC_ECD_cation"/>
    <property type="match status" value="1"/>
</dbReference>
<evidence type="ECO:0000259" key="8">
    <source>
        <dbReference type="Pfam" id="PF02932"/>
    </source>
</evidence>
<dbReference type="GO" id="GO:0016020">
    <property type="term" value="C:membrane"/>
    <property type="evidence" value="ECO:0007669"/>
    <property type="project" value="UniProtKB-SubCell"/>
</dbReference>
<name>A0A8B8D1E1_CRAVI</name>
<evidence type="ECO:0000313" key="10">
    <source>
        <dbReference type="RefSeq" id="XP_022321893.1"/>
    </source>
</evidence>
<dbReference type="InterPro" id="IPR006201">
    <property type="entry name" value="Neur_channel"/>
</dbReference>
<evidence type="ECO:0000256" key="5">
    <source>
        <dbReference type="SAM" id="Phobius"/>
    </source>
</evidence>
<evidence type="ECO:0000256" key="4">
    <source>
        <dbReference type="ARBA" id="ARBA00023136"/>
    </source>
</evidence>
<dbReference type="AlphaFoldDB" id="A0A8B8D1E1"/>
<dbReference type="InterPro" id="IPR036719">
    <property type="entry name" value="Neuro-gated_channel_TM_sf"/>
</dbReference>
<feature type="transmembrane region" description="Helical" evidence="5">
    <location>
        <begin position="260"/>
        <end position="277"/>
    </location>
</feature>
<dbReference type="Proteomes" id="UP000694844">
    <property type="component" value="Chromosome 3"/>
</dbReference>
<dbReference type="SUPFAM" id="SSF90112">
    <property type="entry name" value="Neurotransmitter-gated ion-channel transmembrane pore"/>
    <property type="match status" value="1"/>
</dbReference>
<dbReference type="CDD" id="cd19051">
    <property type="entry name" value="LGIC_TM_cation"/>
    <property type="match status" value="1"/>
</dbReference>
<accession>A0A8B8D1E1</accession>
<feature type="chain" id="PRO_5034512953" evidence="6">
    <location>
        <begin position="20"/>
        <end position="409"/>
    </location>
</feature>
<feature type="transmembrane region" description="Helical" evidence="5">
    <location>
        <begin position="386"/>
        <end position="408"/>
    </location>
</feature>
<gene>
    <name evidence="10" type="primary">LOC111123683</name>
</gene>
<feature type="domain" description="Neurotransmitter-gated ion-channel transmembrane" evidence="8">
    <location>
        <begin position="235"/>
        <end position="312"/>
    </location>
</feature>
<dbReference type="Pfam" id="PF02931">
    <property type="entry name" value="Neur_chan_LBD"/>
    <property type="match status" value="1"/>
</dbReference>
<organism evidence="9 10">
    <name type="scientific">Crassostrea virginica</name>
    <name type="common">Eastern oyster</name>
    <dbReference type="NCBI Taxonomy" id="6565"/>
    <lineage>
        <taxon>Eukaryota</taxon>
        <taxon>Metazoa</taxon>
        <taxon>Spiralia</taxon>
        <taxon>Lophotrochozoa</taxon>
        <taxon>Mollusca</taxon>
        <taxon>Bivalvia</taxon>
        <taxon>Autobranchia</taxon>
        <taxon>Pteriomorphia</taxon>
        <taxon>Ostreida</taxon>
        <taxon>Ostreoidea</taxon>
        <taxon>Ostreidae</taxon>
        <taxon>Crassostrea</taxon>
    </lineage>
</organism>
<dbReference type="GO" id="GO:0004888">
    <property type="term" value="F:transmembrane signaling receptor activity"/>
    <property type="evidence" value="ECO:0007669"/>
    <property type="project" value="InterPro"/>
</dbReference>
<dbReference type="InterPro" id="IPR006202">
    <property type="entry name" value="Neur_chan_lig-bd"/>
</dbReference>
<evidence type="ECO:0000256" key="2">
    <source>
        <dbReference type="ARBA" id="ARBA00022692"/>
    </source>
</evidence>
<dbReference type="GO" id="GO:0005230">
    <property type="term" value="F:extracellular ligand-gated monoatomic ion channel activity"/>
    <property type="evidence" value="ECO:0007669"/>
    <property type="project" value="InterPro"/>
</dbReference>
<dbReference type="InterPro" id="IPR006029">
    <property type="entry name" value="Neurotrans-gated_channel_TM"/>
</dbReference>
<dbReference type="OrthoDB" id="6131391at2759"/>
<reference evidence="10" key="1">
    <citation type="submission" date="2025-08" db="UniProtKB">
        <authorList>
            <consortium name="RefSeq"/>
        </authorList>
    </citation>
    <scope>IDENTIFICATION</scope>
    <source>
        <tissue evidence="10">Whole sample</tissue>
    </source>
</reference>
<keyword evidence="3 5" id="KW-1133">Transmembrane helix</keyword>
<dbReference type="Gene3D" id="1.20.58.390">
    <property type="entry name" value="Neurotransmitter-gated ion-channel transmembrane domain"/>
    <property type="match status" value="1"/>
</dbReference>
<feature type="signal peptide" evidence="6">
    <location>
        <begin position="1"/>
        <end position="19"/>
    </location>
</feature>
<dbReference type="Pfam" id="PF02932">
    <property type="entry name" value="Neur_chan_memb"/>
    <property type="match status" value="1"/>
</dbReference>
<keyword evidence="4 5" id="KW-0472">Membrane</keyword>
<feature type="domain" description="Neurotransmitter-gated ion-channel ligand-binding" evidence="7">
    <location>
        <begin position="25"/>
        <end position="227"/>
    </location>
</feature>
<dbReference type="InterPro" id="IPR038050">
    <property type="entry name" value="Neuro_actylchol_rec"/>
</dbReference>
<evidence type="ECO:0000313" key="9">
    <source>
        <dbReference type="Proteomes" id="UP000694844"/>
    </source>
</evidence>
<dbReference type="PANTHER" id="PTHR18945">
    <property type="entry name" value="NEUROTRANSMITTER GATED ION CHANNEL"/>
    <property type="match status" value="1"/>
</dbReference>
<keyword evidence="6" id="KW-0732">Signal</keyword>
<dbReference type="KEGG" id="cvn:111123683"/>
<sequence length="409" mass="45940">MCTSVLILLVLCCICGADCYSISQETQLHTDLFTSYQKAIRPGVDRTQPLQVRVDFLLISLKEFNEGESKISVIGAFKFGWRDSRLAWDAKLYGGDLKDTSVLQENLWVPNVVNLNCFENMKPLGSSSLSVKVYNSGIVSWIPPALVESTCDADVTYYPFDSQSCVLRFYMPGFYQKDLNFTPGLPTVDLGQYDQNNLWEITSTSVSTIINSYNFQELRIGLEMSRRSRYYIAGLILPICLMSFLQIMVFILPEESGERIGFSVTVLLAVAVFLTIIQDSLPEASEPSVSLLAYKLLVDVLLGALITSSAIFGSAIYHRNENDQISASILCFVRFMKCKKTCCRKSPKVIDVQPVAEKTPPPEDADIDLENDVITWRELGKFFDKCCFLFFTMCLVINNVVLMVIISIN</sequence>
<proteinExistence type="predicted"/>